<dbReference type="SUPFAM" id="SSF56954">
    <property type="entry name" value="Outer membrane efflux proteins (OEP)"/>
    <property type="match status" value="1"/>
</dbReference>
<evidence type="ECO:0000313" key="3">
    <source>
        <dbReference type="Proteomes" id="UP000005396"/>
    </source>
</evidence>
<dbReference type="PaxDb" id="411902-CLOBOL_05090"/>
<evidence type="ECO:0000313" key="2">
    <source>
        <dbReference type="EMBL" id="EDP14548.1"/>
    </source>
</evidence>
<proteinExistence type="predicted"/>
<reference evidence="2 3" key="2">
    <citation type="submission" date="2007-09" db="EMBL/GenBank/DDBJ databases">
        <title>Draft genome sequence of Clostridium bolteae (ATCC BAA-613).</title>
        <authorList>
            <person name="Sudarsanam P."/>
            <person name="Ley R."/>
            <person name="Guruge J."/>
            <person name="Turnbaugh P.J."/>
            <person name="Mahowald M."/>
            <person name="Liep D."/>
            <person name="Gordon J."/>
        </authorList>
    </citation>
    <scope>NUCLEOTIDE SEQUENCE [LARGE SCALE GENOMIC DNA]</scope>
    <source>
        <strain evidence="3">ATCC BAA-613 / DSM 15670 / CCUG 46953 / JCM 12243 / WAL 16351</strain>
    </source>
</reference>
<dbReference type="Proteomes" id="UP000005396">
    <property type="component" value="Unassembled WGS sequence"/>
</dbReference>
<feature type="region of interest" description="Disordered" evidence="1">
    <location>
        <begin position="1"/>
        <end position="31"/>
    </location>
</feature>
<sequence length="430" mass="48167">MGGRAGQTAGSRQSRRCGNRMDRITGRAEKRRRTGRKRFLITMLSLSLAAGLSEVTALTAAAAAQNGPGDTDRQEEYLGQERNEKLKDDVLEYSELQDMIRTYNPTVLEVADSYNKTIMDYENAWAELKLYQGRADSDKDDAKDAGNAEQYTYYTAQEQTYKAAASSYYKMLDNMKKTASSTSTQRQTERQMTVAAQSLMVSYETLRQQKYTLEKMEELYKTQYELGTVKEQAGTAAAAEVLSFKNQVLAAQASLAEVEANMESIYNSLCLMVGREADGSLQVASIPAADPSRIGTMNLEEDTAKAIGNNYTLISDRHSLKVDSTSSSNYKLRTMEDGEQKLTSKMKRLYEDAAIKRDALEQARTGYEKARINKQQADTKYAIGMLSKDEYLMEELDYVQKEADYKAADLALQQAMDTYDWAVLGIADIE</sequence>
<evidence type="ECO:0008006" key="4">
    <source>
        <dbReference type="Google" id="ProtNLM"/>
    </source>
</evidence>
<dbReference type="Gene3D" id="1.20.1600.10">
    <property type="entry name" value="Outer membrane efflux proteins (OEP)"/>
    <property type="match status" value="1"/>
</dbReference>
<gene>
    <name evidence="2" type="ORF">CLOBOL_05090</name>
</gene>
<reference evidence="2 3" key="1">
    <citation type="submission" date="2007-08" db="EMBL/GenBank/DDBJ databases">
        <authorList>
            <person name="Fulton L."/>
            <person name="Clifton S."/>
            <person name="Fulton B."/>
            <person name="Xu J."/>
            <person name="Minx P."/>
            <person name="Pepin K.H."/>
            <person name="Johnson M."/>
            <person name="Thiruvilangam P."/>
            <person name="Bhonagiri V."/>
            <person name="Nash W.E."/>
            <person name="Mardis E.R."/>
            <person name="Wilson R.K."/>
        </authorList>
    </citation>
    <scope>NUCLEOTIDE SEQUENCE [LARGE SCALE GENOMIC DNA]</scope>
    <source>
        <strain evidence="3">ATCC BAA-613 / DSM 15670 / CCUG 46953 / JCM 12243 / WAL 16351</strain>
    </source>
</reference>
<name>A8RYC9_ENTBW</name>
<comment type="caution">
    <text evidence="2">The sequence shown here is derived from an EMBL/GenBank/DDBJ whole genome shotgun (WGS) entry which is preliminary data.</text>
</comment>
<dbReference type="EMBL" id="ABCC02000039">
    <property type="protein sequence ID" value="EDP14548.1"/>
    <property type="molecule type" value="Genomic_DNA"/>
</dbReference>
<feature type="compositionally biased region" description="Basic and acidic residues" evidence="1">
    <location>
        <begin position="19"/>
        <end position="28"/>
    </location>
</feature>
<organism evidence="2 3">
    <name type="scientific">Enterocloster bolteae (strain ATCC BAA-613 / DSM 15670 / CCUG 46953 / JCM 12243 / WAL 16351)</name>
    <name type="common">Clostridium bolteae</name>
    <dbReference type="NCBI Taxonomy" id="411902"/>
    <lineage>
        <taxon>Bacteria</taxon>
        <taxon>Bacillati</taxon>
        <taxon>Bacillota</taxon>
        <taxon>Clostridia</taxon>
        <taxon>Lachnospirales</taxon>
        <taxon>Lachnospiraceae</taxon>
        <taxon>Enterocloster</taxon>
    </lineage>
</organism>
<evidence type="ECO:0000256" key="1">
    <source>
        <dbReference type="SAM" id="MobiDB-lite"/>
    </source>
</evidence>
<dbReference type="HOGENOM" id="CLU_051144_0_0_9"/>
<protein>
    <recommendedName>
        <fullName evidence="4">TolC family protein</fullName>
    </recommendedName>
</protein>
<dbReference type="eggNOG" id="ENOG502ZAZ5">
    <property type="taxonomic scope" value="Bacteria"/>
</dbReference>
<accession>A8RYC9</accession>
<dbReference type="AlphaFoldDB" id="A8RYC9"/>
<dbReference type="GO" id="GO:0015562">
    <property type="term" value="F:efflux transmembrane transporter activity"/>
    <property type="evidence" value="ECO:0007669"/>
    <property type="project" value="InterPro"/>
</dbReference>